<reference evidence="1 2" key="1">
    <citation type="submission" date="2013-05" db="EMBL/GenBank/DDBJ databases">
        <title>The Genome Sequence of Corynebacterium pyruviciproducens 1773O (ATCC BAA-1742).</title>
        <authorList>
            <consortium name="The Broad Institute Genomics Platform"/>
            <person name="Earl A."/>
            <person name="Ward D."/>
            <person name="Feldgarden M."/>
            <person name="Gevers D."/>
            <person name="Tong J."/>
            <person name="Walker B."/>
            <person name="Young S."/>
            <person name="Zeng Q."/>
            <person name="Gargeya S."/>
            <person name="Fitzgerald M."/>
            <person name="Haas B."/>
            <person name="Abouelleil A."/>
            <person name="Allen A.W."/>
            <person name="Alvarado L."/>
            <person name="Arachchi H.M."/>
            <person name="Berlin A.M."/>
            <person name="Chapman S.B."/>
            <person name="Gainer-Dewar J."/>
            <person name="Goldberg J."/>
            <person name="Griggs A."/>
            <person name="Gujja S."/>
            <person name="Hansen M."/>
            <person name="Howarth C."/>
            <person name="Imamovic A."/>
            <person name="Ireland A."/>
            <person name="Larimer J."/>
            <person name="McCowan C."/>
            <person name="Murphy C."/>
            <person name="Pearson M."/>
            <person name="Poon T.W."/>
            <person name="Priest M."/>
            <person name="Roberts A."/>
            <person name="Saif S."/>
            <person name="Shea T."/>
            <person name="Sisk P."/>
            <person name="Sykes S."/>
            <person name="Wortman J."/>
            <person name="Nusbaum C."/>
            <person name="Birren B."/>
        </authorList>
    </citation>
    <scope>NUCLEOTIDE SEQUENCE [LARGE SCALE GENOMIC DNA]</scope>
    <source>
        <strain evidence="1 2">ATCC BAA-1742</strain>
    </source>
</reference>
<dbReference type="STRING" id="1125779.HMPREF1219_00526"/>
<dbReference type="EMBL" id="ATBY01000009">
    <property type="protein sequence ID" value="EPD70093.1"/>
    <property type="molecule type" value="Genomic_DNA"/>
</dbReference>
<accession>S2Z0C9</accession>
<protein>
    <submittedName>
        <fullName evidence="1">Uncharacterized protein</fullName>
    </submittedName>
</protein>
<sequence length="31" mass="3746">MLKLNFRVTGLEYPTFVNDNEKNHDYKDGTW</sequence>
<gene>
    <name evidence="1" type="ORF">HMPREF1219_00526</name>
</gene>
<name>S2Z0C9_9CORY</name>
<comment type="caution">
    <text evidence="1">The sequence shown here is derived from an EMBL/GenBank/DDBJ whole genome shotgun (WGS) entry which is preliminary data.</text>
</comment>
<proteinExistence type="predicted"/>
<keyword evidence="2" id="KW-1185">Reference proteome</keyword>
<dbReference type="HOGENOM" id="CLU_3396020_0_0_11"/>
<dbReference type="AlphaFoldDB" id="S2Z0C9"/>
<organism evidence="1 2">
    <name type="scientific">Corynebacterium pyruviciproducens ATCC BAA-1742</name>
    <dbReference type="NCBI Taxonomy" id="1125779"/>
    <lineage>
        <taxon>Bacteria</taxon>
        <taxon>Bacillati</taxon>
        <taxon>Actinomycetota</taxon>
        <taxon>Actinomycetes</taxon>
        <taxon>Mycobacteriales</taxon>
        <taxon>Corynebacteriaceae</taxon>
        <taxon>Corynebacterium</taxon>
    </lineage>
</organism>
<evidence type="ECO:0000313" key="1">
    <source>
        <dbReference type="EMBL" id="EPD70093.1"/>
    </source>
</evidence>
<dbReference type="Proteomes" id="UP000014408">
    <property type="component" value="Unassembled WGS sequence"/>
</dbReference>
<evidence type="ECO:0000313" key="2">
    <source>
        <dbReference type="Proteomes" id="UP000014408"/>
    </source>
</evidence>